<dbReference type="Pfam" id="PF02653">
    <property type="entry name" value="BPD_transp_2"/>
    <property type="match status" value="1"/>
</dbReference>
<accession>A0A4S3B539</accession>
<sequence>MENTLEKKAVTQPKEGLLSKIKTKVGLQQLIILIVLFLIYGFFSAMSPAFRSSSTLTSILDASYYVGFLALGVTFVIITGGIDLSIGTNMMCAAITGGVLYNQLHLPLWVALIAILSMSTFFGFINGILVAKLRLPAFIATLGTMMITRGLSSIVSNVQTETFPLRDSADGWYKSLFRTTGNFPTGIILLIVMAVLATIVLTKTKLGRYIFAVGSNREATRLSGINIVRVEAATYVIAGFFAGLAAIAYAATYTTVMPGGGAGFELDAIAAVVVGGTSLAGGVGSILGTVIGVFIMTVLKVGLPYIDLQPHYQIFITGFVVILAVYIDIYRNKKLVK</sequence>
<dbReference type="GO" id="GO:0022857">
    <property type="term" value="F:transmembrane transporter activity"/>
    <property type="evidence" value="ECO:0007669"/>
    <property type="project" value="InterPro"/>
</dbReference>
<feature type="transmembrane region" description="Helical" evidence="6">
    <location>
        <begin position="106"/>
        <end position="131"/>
    </location>
</feature>
<evidence type="ECO:0000256" key="6">
    <source>
        <dbReference type="SAM" id="Phobius"/>
    </source>
</evidence>
<keyword evidence="2" id="KW-1003">Cell membrane</keyword>
<keyword evidence="4 6" id="KW-1133">Transmembrane helix</keyword>
<dbReference type="PANTHER" id="PTHR32196">
    <property type="entry name" value="ABC TRANSPORTER PERMEASE PROTEIN YPHD-RELATED-RELATED"/>
    <property type="match status" value="1"/>
</dbReference>
<reference evidence="7 8" key="1">
    <citation type="submission" date="2019-01" db="EMBL/GenBank/DDBJ databases">
        <title>Vagococcus silagei sp. nov. isolated from brewer's grain.</title>
        <authorList>
            <person name="Guu J.-R."/>
        </authorList>
    </citation>
    <scope>NUCLEOTIDE SEQUENCE [LARGE SCALE GENOMIC DNA]</scope>
    <source>
        <strain evidence="7 8">2B-2</strain>
    </source>
</reference>
<feature type="transmembrane region" description="Helical" evidence="6">
    <location>
        <begin position="179"/>
        <end position="201"/>
    </location>
</feature>
<protein>
    <submittedName>
        <fullName evidence="7">ABC transporter permease</fullName>
    </submittedName>
</protein>
<feature type="transmembrane region" description="Helical" evidence="6">
    <location>
        <begin position="268"/>
        <end position="299"/>
    </location>
</feature>
<comment type="subcellular location">
    <subcellularLocation>
        <location evidence="1">Cell membrane</location>
        <topology evidence="1">Multi-pass membrane protein</topology>
    </subcellularLocation>
</comment>
<dbReference type="EMBL" id="SDGV01000018">
    <property type="protein sequence ID" value="THB60723.1"/>
    <property type="molecule type" value="Genomic_DNA"/>
</dbReference>
<keyword evidence="8" id="KW-1185">Reference proteome</keyword>
<feature type="transmembrane region" description="Helical" evidence="6">
    <location>
        <begin position="232"/>
        <end position="256"/>
    </location>
</feature>
<comment type="caution">
    <text evidence="7">The sequence shown here is derived from an EMBL/GenBank/DDBJ whole genome shotgun (WGS) entry which is preliminary data.</text>
</comment>
<dbReference type="InterPro" id="IPR001851">
    <property type="entry name" value="ABC_transp_permease"/>
</dbReference>
<dbReference type="AlphaFoldDB" id="A0A4S3B539"/>
<feature type="transmembrane region" description="Helical" evidence="6">
    <location>
        <begin position="30"/>
        <end position="50"/>
    </location>
</feature>
<dbReference type="Proteomes" id="UP000310506">
    <property type="component" value="Unassembled WGS sequence"/>
</dbReference>
<evidence type="ECO:0000256" key="4">
    <source>
        <dbReference type="ARBA" id="ARBA00022989"/>
    </source>
</evidence>
<keyword evidence="3 6" id="KW-0812">Transmembrane</keyword>
<feature type="transmembrane region" description="Helical" evidence="6">
    <location>
        <begin position="62"/>
        <end position="86"/>
    </location>
</feature>
<feature type="transmembrane region" description="Helical" evidence="6">
    <location>
        <begin position="311"/>
        <end position="330"/>
    </location>
</feature>
<organism evidence="7 8">
    <name type="scientific">Vagococcus silagei</name>
    <dbReference type="NCBI Taxonomy" id="2508885"/>
    <lineage>
        <taxon>Bacteria</taxon>
        <taxon>Bacillati</taxon>
        <taxon>Bacillota</taxon>
        <taxon>Bacilli</taxon>
        <taxon>Lactobacillales</taxon>
        <taxon>Enterococcaceae</taxon>
        <taxon>Vagococcus</taxon>
    </lineage>
</organism>
<gene>
    <name evidence="7" type="ORF">ESZ54_09040</name>
</gene>
<name>A0A4S3B539_9ENTE</name>
<evidence type="ECO:0000256" key="2">
    <source>
        <dbReference type="ARBA" id="ARBA00022475"/>
    </source>
</evidence>
<evidence type="ECO:0000256" key="3">
    <source>
        <dbReference type="ARBA" id="ARBA00022692"/>
    </source>
</evidence>
<evidence type="ECO:0000313" key="7">
    <source>
        <dbReference type="EMBL" id="THB60723.1"/>
    </source>
</evidence>
<dbReference type="OrthoDB" id="9813906at2"/>
<keyword evidence="5 6" id="KW-0472">Membrane</keyword>
<evidence type="ECO:0000313" key="8">
    <source>
        <dbReference type="Proteomes" id="UP000310506"/>
    </source>
</evidence>
<proteinExistence type="predicted"/>
<dbReference type="CDD" id="cd06579">
    <property type="entry name" value="TM_PBP1_transp_AraH_like"/>
    <property type="match status" value="1"/>
</dbReference>
<dbReference type="GO" id="GO:0005886">
    <property type="term" value="C:plasma membrane"/>
    <property type="evidence" value="ECO:0007669"/>
    <property type="project" value="UniProtKB-SubCell"/>
</dbReference>
<evidence type="ECO:0000256" key="5">
    <source>
        <dbReference type="ARBA" id="ARBA00023136"/>
    </source>
</evidence>
<dbReference type="PANTHER" id="PTHR32196:SF72">
    <property type="entry name" value="RIBOSE IMPORT PERMEASE PROTEIN RBSC"/>
    <property type="match status" value="1"/>
</dbReference>
<dbReference type="RefSeq" id="WP_136137348.1">
    <property type="nucleotide sequence ID" value="NZ_SDGV01000018.1"/>
</dbReference>
<evidence type="ECO:0000256" key="1">
    <source>
        <dbReference type="ARBA" id="ARBA00004651"/>
    </source>
</evidence>